<dbReference type="CDD" id="cd00827">
    <property type="entry name" value="init_cond_enzymes"/>
    <property type="match status" value="1"/>
</dbReference>
<dbReference type="Pfam" id="PF08545">
    <property type="entry name" value="ACP_syn_III"/>
    <property type="match status" value="1"/>
</dbReference>
<evidence type="ECO:0000256" key="3">
    <source>
        <dbReference type="SAM" id="MobiDB-lite"/>
    </source>
</evidence>
<proteinExistence type="predicted"/>
<evidence type="ECO:0000259" key="4">
    <source>
        <dbReference type="Pfam" id="PF08541"/>
    </source>
</evidence>
<evidence type="ECO:0000313" key="6">
    <source>
        <dbReference type="EMBL" id="QBI20705.1"/>
    </source>
</evidence>
<dbReference type="RefSeq" id="WP_131155698.1">
    <property type="nucleotide sequence ID" value="NZ_CP036402.1"/>
</dbReference>
<dbReference type="EMBL" id="CP036402">
    <property type="protein sequence ID" value="QBI20705.1"/>
    <property type="molecule type" value="Genomic_DNA"/>
</dbReference>
<evidence type="ECO:0000256" key="2">
    <source>
        <dbReference type="ARBA" id="ARBA00023315"/>
    </source>
</evidence>
<dbReference type="OrthoDB" id="9815506at2"/>
<dbReference type="Pfam" id="PF08541">
    <property type="entry name" value="ACP_syn_III_C"/>
    <property type="match status" value="1"/>
</dbReference>
<dbReference type="NCBIfam" id="NF005308">
    <property type="entry name" value="PRK06840.1"/>
    <property type="match status" value="1"/>
</dbReference>
<dbReference type="PANTHER" id="PTHR34069:SF2">
    <property type="entry name" value="BETA-KETOACYL-[ACYL-CARRIER-PROTEIN] SYNTHASE III"/>
    <property type="match status" value="1"/>
</dbReference>
<feature type="domain" description="Beta-ketoacyl-[acyl-carrier-protein] synthase III C-terminal" evidence="4">
    <location>
        <begin position="254"/>
        <end position="340"/>
    </location>
</feature>
<dbReference type="GO" id="GO:0004315">
    <property type="term" value="F:3-oxoacyl-[acyl-carrier-protein] synthase activity"/>
    <property type="evidence" value="ECO:0007669"/>
    <property type="project" value="InterPro"/>
</dbReference>
<keyword evidence="1" id="KW-0808">Transferase</keyword>
<dbReference type="PANTHER" id="PTHR34069">
    <property type="entry name" value="3-OXOACYL-[ACYL-CARRIER-PROTEIN] SYNTHASE 3"/>
    <property type="match status" value="1"/>
</dbReference>
<dbReference type="GO" id="GO:0044550">
    <property type="term" value="P:secondary metabolite biosynthetic process"/>
    <property type="evidence" value="ECO:0007669"/>
    <property type="project" value="TreeGrafter"/>
</dbReference>
<evidence type="ECO:0000256" key="1">
    <source>
        <dbReference type="ARBA" id="ARBA00022679"/>
    </source>
</evidence>
<accession>A0A411YH89</accession>
<reference evidence="6 7" key="1">
    <citation type="submission" date="2019-01" db="EMBL/GenBank/DDBJ databases">
        <title>Egibacter rhizosphaerae EGI 80759T.</title>
        <authorList>
            <person name="Chen D.-D."/>
            <person name="Tian Y."/>
            <person name="Jiao J.-Y."/>
            <person name="Zhang X.-T."/>
            <person name="Zhang Y.-G."/>
            <person name="Zhang Y."/>
            <person name="Xiao M."/>
            <person name="Shu W.-S."/>
            <person name="Li W.-J."/>
        </authorList>
    </citation>
    <scope>NUCLEOTIDE SEQUENCE [LARGE SCALE GENOMIC DNA]</scope>
    <source>
        <strain evidence="6 7">EGI 80759</strain>
    </source>
</reference>
<feature type="region of interest" description="Disordered" evidence="3">
    <location>
        <begin position="207"/>
        <end position="235"/>
    </location>
</feature>
<dbReference type="InterPro" id="IPR016039">
    <property type="entry name" value="Thiolase-like"/>
</dbReference>
<dbReference type="Proteomes" id="UP000291469">
    <property type="component" value="Chromosome"/>
</dbReference>
<dbReference type="SUPFAM" id="SSF53901">
    <property type="entry name" value="Thiolase-like"/>
    <property type="match status" value="1"/>
</dbReference>
<evidence type="ECO:0000259" key="5">
    <source>
        <dbReference type="Pfam" id="PF08545"/>
    </source>
</evidence>
<evidence type="ECO:0000313" key="7">
    <source>
        <dbReference type="Proteomes" id="UP000291469"/>
    </source>
</evidence>
<dbReference type="KEGG" id="erz:ER308_14805"/>
<name>A0A411YH89_9ACTN</name>
<organism evidence="6 7">
    <name type="scientific">Egibacter rhizosphaerae</name>
    <dbReference type="NCBI Taxonomy" id="1670831"/>
    <lineage>
        <taxon>Bacteria</taxon>
        <taxon>Bacillati</taxon>
        <taxon>Actinomycetota</taxon>
        <taxon>Nitriliruptoria</taxon>
        <taxon>Egibacterales</taxon>
        <taxon>Egibacteraceae</taxon>
        <taxon>Egibacter</taxon>
    </lineage>
</organism>
<gene>
    <name evidence="6" type="ORF">ER308_14805</name>
</gene>
<dbReference type="AlphaFoldDB" id="A0A411YH89"/>
<dbReference type="InterPro" id="IPR013747">
    <property type="entry name" value="ACP_syn_III_C"/>
</dbReference>
<feature type="compositionally biased region" description="Basic and acidic residues" evidence="3">
    <location>
        <begin position="212"/>
        <end position="235"/>
    </location>
</feature>
<keyword evidence="2" id="KW-0012">Acyltransferase</keyword>
<dbReference type="InterPro" id="IPR013751">
    <property type="entry name" value="ACP_syn_III_N"/>
</dbReference>
<protein>
    <submittedName>
        <fullName evidence="6">3-oxoacyl-ACP synthase</fullName>
    </submittedName>
</protein>
<feature type="domain" description="Beta-ketoacyl-[acyl-carrier-protein] synthase III N-terminal" evidence="5">
    <location>
        <begin position="117"/>
        <end position="176"/>
    </location>
</feature>
<dbReference type="GO" id="GO:0006633">
    <property type="term" value="P:fatty acid biosynthetic process"/>
    <property type="evidence" value="ECO:0007669"/>
    <property type="project" value="InterPro"/>
</dbReference>
<dbReference type="Gene3D" id="3.40.47.10">
    <property type="match status" value="2"/>
</dbReference>
<sequence>MGGGRVGIVGTAGYLPQRWMAASELAEASGIPEDVLVERFGLRGKHIAAPDEHVSDLSVAAAQRLLAETGVDAAAIGAVVYFGSTWKDHAVWQAAPRIAEQLGCGVTFALELDYVSCGTPVALRVCRDLLAAEPDLGTVLAVAASRESYLLDYANERARFMFNFGDGAVAGLLASEPAGLPWRGEVLGSATLTDGSFSMDVKVPAGGSVEPPSHESVDAGRHTLDVPDPQDMKERLDPVSLPRFLEVAEQALGRSGADLADIDVLCGIHMKRSIHEAIATKLGVDTERAMYLDDTGHMSGVDPLFGLDRAARRGVVRDGDLVLLLAAGTGYTWAATVVRWGAGPS</sequence>
<keyword evidence="7" id="KW-1185">Reference proteome</keyword>